<evidence type="ECO:0000313" key="3">
    <source>
        <dbReference type="Proteomes" id="UP000030753"/>
    </source>
</evidence>
<dbReference type="EMBL" id="JH717854">
    <property type="protein sequence ID" value="EWY79818.1"/>
    <property type="molecule type" value="Genomic_DNA"/>
</dbReference>
<dbReference type="AlphaFoldDB" id="W9HB81"/>
<evidence type="ECO:0008006" key="4">
    <source>
        <dbReference type="Google" id="ProtNLM"/>
    </source>
</evidence>
<protein>
    <recommendedName>
        <fullName evidence="4">C2H2-type domain-containing protein</fullName>
    </recommendedName>
</protein>
<organism evidence="2 3">
    <name type="scientific">Fusarium oxysporum NRRL 32931</name>
    <dbReference type="NCBI Taxonomy" id="660029"/>
    <lineage>
        <taxon>Eukaryota</taxon>
        <taxon>Fungi</taxon>
        <taxon>Dikarya</taxon>
        <taxon>Ascomycota</taxon>
        <taxon>Pezizomycotina</taxon>
        <taxon>Sordariomycetes</taxon>
        <taxon>Hypocreomycetidae</taxon>
        <taxon>Hypocreales</taxon>
        <taxon>Nectriaceae</taxon>
        <taxon>Fusarium</taxon>
        <taxon>Fusarium oxysporum species complex</taxon>
    </lineage>
</organism>
<accession>W9HB81</accession>
<evidence type="ECO:0000256" key="1">
    <source>
        <dbReference type="SAM" id="MobiDB-lite"/>
    </source>
</evidence>
<dbReference type="Proteomes" id="UP000030753">
    <property type="component" value="Unassembled WGS sequence"/>
</dbReference>
<proteinExistence type="predicted"/>
<gene>
    <name evidence="2" type="ORF">FOYG_16999</name>
</gene>
<dbReference type="HOGENOM" id="CLU_2049778_0_0_1"/>
<reference evidence="2 3" key="1">
    <citation type="submission" date="2011-06" db="EMBL/GenBank/DDBJ databases">
        <title>The Genome Sequence of Fusarium oxysporum FOSC 3-a.</title>
        <authorList>
            <consortium name="The Broad Institute Genome Sequencing Platform"/>
            <person name="Ma L.-J."/>
            <person name="Gale L.R."/>
            <person name="Schwartz D.C."/>
            <person name="Zhou S."/>
            <person name="Corby-Kistler H."/>
            <person name="Young S.K."/>
            <person name="Zeng Q."/>
            <person name="Gargeya S."/>
            <person name="Fitzgerald M."/>
            <person name="Haas B."/>
            <person name="Abouelleil A."/>
            <person name="Alvarado L."/>
            <person name="Arachchi H.M."/>
            <person name="Berlin A."/>
            <person name="Brown A."/>
            <person name="Chapman S.B."/>
            <person name="Chen Z."/>
            <person name="Dunbar C."/>
            <person name="Freedman E."/>
            <person name="Gearin G."/>
            <person name="Gellesch M."/>
            <person name="Goldberg J."/>
            <person name="Griggs A."/>
            <person name="Gujja S."/>
            <person name="Heiman D."/>
            <person name="Howarth C."/>
            <person name="Larson L."/>
            <person name="Lui A."/>
            <person name="MacDonald P.J.P."/>
            <person name="Mehta T."/>
            <person name="Montmayeur A."/>
            <person name="Murphy C."/>
            <person name="Neiman D."/>
            <person name="Pearson M."/>
            <person name="Priest M."/>
            <person name="Roberts A."/>
            <person name="Saif S."/>
            <person name="Shea T."/>
            <person name="Shenoy N."/>
            <person name="Sisk P."/>
            <person name="Stolte C."/>
            <person name="Sykes S."/>
            <person name="Wortman J."/>
            <person name="Nusbaum C."/>
            <person name="Birren B."/>
        </authorList>
    </citation>
    <scope>NUCLEOTIDE SEQUENCE [LARGE SCALE GENOMIC DNA]</scope>
    <source>
        <strain evidence="3">FOSC 3-a</strain>
    </source>
</reference>
<sequence>MGQFVPPTPGERSGDEGSKEKQRCTWPDCGKIFKDLKANMLTHQIKRPEKCPIQTCEYHIKGFARKHGKNRHTLIMFIRCTPLRQTPKGVWPAASRHPTFPPQTSIFNGLPTSVDRGYKY</sequence>
<feature type="region of interest" description="Disordered" evidence="1">
    <location>
        <begin position="1"/>
        <end position="23"/>
    </location>
</feature>
<feature type="compositionally biased region" description="Basic and acidic residues" evidence="1">
    <location>
        <begin position="12"/>
        <end position="23"/>
    </location>
</feature>
<dbReference type="OrthoDB" id="4738706at2759"/>
<evidence type="ECO:0000313" key="2">
    <source>
        <dbReference type="EMBL" id="EWY79818.1"/>
    </source>
</evidence>
<name>W9HB81_FUSOX</name>